<gene>
    <name evidence="7" type="primary">LOC107115038</name>
</gene>
<organism evidence="6 7">
    <name type="scientific">Gekko japonicus</name>
    <name type="common">Schlegel's Japanese gecko</name>
    <dbReference type="NCBI Taxonomy" id="146911"/>
    <lineage>
        <taxon>Eukaryota</taxon>
        <taxon>Metazoa</taxon>
        <taxon>Chordata</taxon>
        <taxon>Craniata</taxon>
        <taxon>Vertebrata</taxon>
        <taxon>Euteleostomi</taxon>
        <taxon>Lepidosauria</taxon>
        <taxon>Squamata</taxon>
        <taxon>Bifurcata</taxon>
        <taxon>Gekkota</taxon>
        <taxon>Gekkonidae</taxon>
        <taxon>Gekkoninae</taxon>
        <taxon>Gekko</taxon>
    </lineage>
</organism>
<keyword evidence="2" id="KW-0597">Phosphoprotein</keyword>
<feature type="coiled-coil region" evidence="5">
    <location>
        <begin position="796"/>
        <end position="851"/>
    </location>
</feature>
<evidence type="ECO:0000313" key="7">
    <source>
        <dbReference type="RefSeq" id="XP_015272130.1"/>
    </source>
</evidence>
<dbReference type="RefSeq" id="XP_015272130.1">
    <property type="nucleotide sequence ID" value="XM_015416644.1"/>
</dbReference>
<keyword evidence="5" id="KW-0175">Coiled coil</keyword>
<keyword evidence="4" id="KW-0472">Membrane</keyword>
<feature type="coiled-coil region" evidence="5">
    <location>
        <begin position="503"/>
        <end position="537"/>
    </location>
</feature>
<reference evidence="7" key="1">
    <citation type="submission" date="2025-08" db="UniProtKB">
        <authorList>
            <consortium name="RefSeq"/>
        </authorList>
    </citation>
    <scope>IDENTIFICATION</scope>
</reference>
<evidence type="ECO:0000256" key="1">
    <source>
        <dbReference type="ARBA" id="ARBA00004308"/>
    </source>
</evidence>
<evidence type="ECO:0000256" key="5">
    <source>
        <dbReference type="SAM" id="Coils"/>
    </source>
</evidence>
<dbReference type="SUPFAM" id="SSF46966">
    <property type="entry name" value="Spectrin repeat"/>
    <property type="match status" value="3"/>
</dbReference>
<dbReference type="Proteomes" id="UP000694871">
    <property type="component" value="Unplaced"/>
</dbReference>
<keyword evidence="3" id="KW-0677">Repeat</keyword>
<keyword evidence="6" id="KW-1185">Reference proteome</keyword>
<evidence type="ECO:0000256" key="4">
    <source>
        <dbReference type="ARBA" id="ARBA00023136"/>
    </source>
</evidence>
<evidence type="ECO:0000313" key="6">
    <source>
        <dbReference type="Proteomes" id="UP000694871"/>
    </source>
</evidence>
<dbReference type="InterPro" id="IPR018159">
    <property type="entry name" value="Spectrin/alpha-actinin"/>
</dbReference>
<feature type="non-terminal residue" evidence="7">
    <location>
        <position position="1014"/>
    </location>
</feature>
<dbReference type="GeneID" id="107115038"/>
<dbReference type="PANTHER" id="PTHR14514">
    <property type="entry name" value="PKA ANCHORING PROTEIN"/>
    <property type="match status" value="1"/>
</dbReference>
<dbReference type="Gene3D" id="1.20.58.60">
    <property type="match status" value="3"/>
</dbReference>
<evidence type="ECO:0000256" key="2">
    <source>
        <dbReference type="ARBA" id="ARBA00022553"/>
    </source>
</evidence>
<name>A0ABM1KEJ3_GEKJA</name>
<protein>
    <submittedName>
        <fullName evidence="7">Nesprin-2-like</fullName>
    </submittedName>
</protein>
<proteinExistence type="predicted"/>
<evidence type="ECO:0000256" key="3">
    <source>
        <dbReference type="ARBA" id="ARBA00022737"/>
    </source>
</evidence>
<dbReference type="SMART" id="SM00150">
    <property type="entry name" value="SPEC"/>
    <property type="match status" value="4"/>
</dbReference>
<dbReference type="PANTHER" id="PTHR14514:SF4">
    <property type="entry name" value="NESPRIN-2"/>
    <property type="match status" value="1"/>
</dbReference>
<sequence length="1014" mass="116014">MAGIRQSAGNTAWVVSAEHRLFNHEASVLGNGPPDLITKDPVGDKWRYLEEELLFKMRPPHGQLTEPQITTKINILPKGAASSVRTPTVEELKRYTAQLGNLSQEASVQTQENTTGEVSLSLDQKLFELLLAISRCLNNMEQMLNTCVLTSEAVQQEVYETLSVELQKLHADIGQKKDDLLKSVTSAGGSPDRFSQCFSNLQAWLQSTQEATASRGKSMKAELDYHNNFQNQIRLLYDALIEKKSRLQQSFSALSGHGVSEQLQKIDTHELEELQNFETQTAKLRVHAERLKLPVALTHDVYKLEDVLDDLWGTLRAKQRELTPPFISERQYEPLLRGLRELVDLGQEKVAQVTDLKATSRPNLQLHLQDHKNFFRKLNAHMLLVEMCFKRVAPSLLQKREKLWKELVEEIKSLEQQAVQQGTRLERQLQDWIEFDKTYTSFCQKLEALSSSVPSVTLVEETEERLMERSGLLQDWIEFDKTYTSFCQKLEALSSSVPSVTLVEETEERLMERSGLLQQLKRNVEEEQGRYHQILKEGKKLLELTNCPELENQVGKLEDQWTSLSKKVGHELQRLETLFRLLTSYNRDSKELEKWLESAQQRVNFWKEQSLSASQDLNTVSHNIHSLLAFLKEVDGKSSLKSSVVSTGNQLLLIKESDAAMLRSVLAEFEQKWADLISQLPSIQEKFHQLLMAKLPSSEAITELIAWMNHVDQERHREASVNSLSTTCQVKDLLKKNREYLMEMNFKQWVVDYVNQSLLQMTTCDVESKRYERMAFAERLGEMNLRWHRLQGSLNKKALESQLATKSEDMDQLKQALGDCTELPEEVVSRIDELDQQRSRVVNQVAALKSSTQTSVERWKLYDEAWEEVKSALTGASYCAEHSRPPVITLGTLRSQVESLQSLQDKAEGSEELWARLQATGDNLKKLCDPTCSDVIDQKYKEAHTRWVLINQDIADQLQKAQTSLQLWESYAGLHAELTAKLDKHEEQCTSLLVATVPASGTMDFLRQKSQTIE</sequence>
<comment type="subcellular location">
    <subcellularLocation>
        <location evidence="1">Endomembrane system</location>
    </subcellularLocation>
</comment>
<accession>A0ABM1KEJ3</accession>